<dbReference type="EMBL" id="CP110509">
    <property type="protein sequence ID" value="WMB28241.1"/>
    <property type="molecule type" value="Genomic_DNA"/>
</dbReference>
<accession>A0ABY9LJC6</accession>
<dbReference type="Gene3D" id="3.40.190.80">
    <property type="match status" value="1"/>
</dbReference>
<evidence type="ECO:0000313" key="2">
    <source>
        <dbReference type="Proteomes" id="UP001238096"/>
    </source>
</evidence>
<dbReference type="Gene3D" id="3.30.540.10">
    <property type="entry name" value="Fructose-1,6-Bisphosphatase, subunit A, domain 1"/>
    <property type="match status" value="1"/>
</dbReference>
<gene>
    <name evidence="1" type="ORF">N1496_00600</name>
</gene>
<dbReference type="Proteomes" id="UP001238096">
    <property type="component" value="Chromosome"/>
</dbReference>
<dbReference type="RefSeq" id="WP_018366016.1">
    <property type="nucleotide sequence ID" value="NZ_CP110509.1"/>
</dbReference>
<proteinExistence type="predicted"/>
<name>A0ABY9LJC6_9STRE</name>
<dbReference type="PANTHER" id="PTHR20854">
    <property type="entry name" value="INOSITOL MONOPHOSPHATASE"/>
    <property type="match status" value="1"/>
</dbReference>
<evidence type="ECO:0000313" key="1">
    <source>
        <dbReference type="EMBL" id="WMB28241.1"/>
    </source>
</evidence>
<dbReference type="CDD" id="cd01637">
    <property type="entry name" value="IMPase_like"/>
    <property type="match status" value="1"/>
</dbReference>
<protein>
    <submittedName>
        <fullName evidence="1">Inositol monophosphatase family protein</fullName>
    </submittedName>
</protein>
<dbReference type="SUPFAM" id="SSF56655">
    <property type="entry name" value="Carbohydrate phosphatase"/>
    <property type="match status" value="1"/>
</dbReference>
<reference evidence="2" key="1">
    <citation type="submission" date="2022-10" db="EMBL/GenBank/DDBJ databases">
        <title>Streptococcus didelphis as causative of fatal infections in opossums (Didelphis albiventris).</title>
        <authorList>
            <person name="Breyer G.M."/>
            <person name="Da Silva M.E.R.J."/>
            <person name="Siqueira F.M."/>
        </authorList>
    </citation>
    <scope>NUCLEOTIDE SEQUENCE [LARGE SCALE GENOMIC DNA]</scope>
    <source>
        <strain evidence="2">LBVP101/21</strain>
    </source>
</reference>
<keyword evidence="2" id="KW-1185">Reference proteome</keyword>
<organism evidence="1 2">
    <name type="scientific">Streptococcus didelphis</name>
    <dbReference type="NCBI Taxonomy" id="102886"/>
    <lineage>
        <taxon>Bacteria</taxon>
        <taxon>Bacillati</taxon>
        <taxon>Bacillota</taxon>
        <taxon>Bacilli</taxon>
        <taxon>Lactobacillales</taxon>
        <taxon>Streptococcaceae</taxon>
        <taxon>Streptococcus</taxon>
    </lineage>
</organism>
<dbReference type="Pfam" id="PF00459">
    <property type="entry name" value="Inositol_P"/>
    <property type="match status" value="1"/>
</dbReference>
<dbReference type="InterPro" id="IPR000760">
    <property type="entry name" value="Inositol_monophosphatase-like"/>
</dbReference>
<dbReference type="PRINTS" id="PR00377">
    <property type="entry name" value="IMPHPHTASES"/>
</dbReference>
<dbReference type="PANTHER" id="PTHR20854:SF4">
    <property type="entry name" value="INOSITOL-1-MONOPHOSPHATASE-RELATED"/>
    <property type="match status" value="1"/>
</dbReference>
<sequence>MENKFSFAKSLIKEVAHFIKEKMNDSLDIEVKSNYDDLVTNVDQEAQDFLIKRIKDHFPTDNILAEENNVRHPIDKGAVWVLDPIDGTVNFIVQGNNFAIMIAYYEDGCGQFGLIYDVMNDLLLSGGGSFDVYLNHKKLGNYTKKELNRCLIACNAGMFANNEYGIANLVSQTLGIRVYGGAGISMMKVFSQEILAYFSYIQPWDYAAAFIIGKKLGYTILTMDGKEPDFTSRQKVMLVPKEELATLKQILDIKEM</sequence>